<dbReference type="Gene3D" id="3.40.30.10">
    <property type="entry name" value="Glutaredoxin"/>
    <property type="match status" value="1"/>
</dbReference>
<evidence type="ECO:0000256" key="6">
    <source>
        <dbReference type="PIRSR" id="PIRSR001488-1"/>
    </source>
</evidence>
<gene>
    <name evidence="8" type="primary">dsbA</name>
    <name evidence="8" type="ordered locus">BCI_0257</name>
</gene>
<dbReference type="InterPro" id="IPR001853">
    <property type="entry name" value="DSBA-like_thioredoxin_dom"/>
</dbReference>
<dbReference type="PIRSF" id="PIRSF001488">
    <property type="entry name" value="Tdi_protein"/>
    <property type="match status" value="1"/>
</dbReference>
<dbReference type="STRING" id="374463.BCI_0257"/>
<dbReference type="EMBL" id="CP000238">
    <property type="protein sequence ID" value="ABF13970.1"/>
    <property type="molecule type" value="Genomic_DNA"/>
</dbReference>
<organism evidence="8 9">
    <name type="scientific">Baumannia cicadellinicola subsp. Homalodisca coagulata</name>
    <dbReference type="NCBI Taxonomy" id="374463"/>
    <lineage>
        <taxon>Bacteria</taxon>
        <taxon>Pseudomonadati</taxon>
        <taxon>Pseudomonadota</taxon>
        <taxon>Gammaproteobacteria</taxon>
        <taxon>Candidatus Palibaumannia</taxon>
    </lineage>
</organism>
<dbReference type="Pfam" id="PF01323">
    <property type="entry name" value="DSBA"/>
    <property type="match status" value="1"/>
</dbReference>
<protein>
    <recommendedName>
        <fullName evidence="5">Thiol:disulfide interchange protein</fullName>
    </recommendedName>
</protein>
<evidence type="ECO:0000313" key="9">
    <source>
        <dbReference type="Proteomes" id="UP000002427"/>
    </source>
</evidence>
<evidence type="ECO:0000256" key="1">
    <source>
        <dbReference type="ARBA" id="ARBA00005791"/>
    </source>
</evidence>
<name>Q1LTK7_BAUCH</name>
<comment type="similarity">
    <text evidence="1">Belongs to the thioredoxin family. DsbA subfamily.</text>
</comment>
<keyword evidence="5" id="KW-0574">Periplasm</keyword>
<evidence type="ECO:0000256" key="2">
    <source>
        <dbReference type="ARBA" id="ARBA00022729"/>
    </source>
</evidence>
<dbReference type="PANTHER" id="PTHR35891:SF2">
    <property type="entry name" value="THIOL:DISULFIDE INTERCHANGE PROTEIN DSBA"/>
    <property type="match status" value="1"/>
</dbReference>
<dbReference type="SUPFAM" id="SSF52833">
    <property type="entry name" value="Thioredoxin-like"/>
    <property type="match status" value="1"/>
</dbReference>
<proteinExistence type="inferred from homology"/>
<keyword evidence="3 5" id="KW-1015">Disulfide bond</keyword>
<evidence type="ECO:0000313" key="8">
    <source>
        <dbReference type="EMBL" id="ABF13970.1"/>
    </source>
</evidence>
<dbReference type="CDD" id="cd03019">
    <property type="entry name" value="DsbA_DsbA"/>
    <property type="match status" value="1"/>
</dbReference>
<dbReference type="InterPro" id="IPR023205">
    <property type="entry name" value="DsbA/DsbL"/>
</dbReference>
<feature type="disulfide bond" description="Redox-active" evidence="6">
    <location>
        <begin position="66"/>
        <end position="69"/>
    </location>
</feature>
<dbReference type="InterPro" id="IPR036249">
    <property type="entry name" value="Thioredoxin-like_sf"/>
</dbReference>
<keyword evidence="2" id="KW-0732">Signal</keyword>
<evidence type="ECO:0000256" key="5">
    <source>
        <dbReference type="PIRNR" id="PIRNR001488"/>
    </source>
</evidence>
<dbReference type="GO" id="GO:0042597">
    <property type="term" value="C:periplasmic space"/>
    <property type="evidence" value="ECO:0007669"/>
    <property type="project" value="UniProtKB-SubCell"/>
</dbReference>
<dbReference type="GO" id="GO:0016491">
    <property type="term" value="F:oxidoreductase activity"/>
    <property type="evidence" value="ECO:0007669"/>
    <property type="project" value="InterPro"/>
</dbReference>
<keyword evidence="9" id="KW-1185">Reference proteome</keyword>
<evidence type="ECO:0000256" key="3">
    <source>
        <dbReference type="ARBA" id="ARBA00023157"/>
    </source>
</evidence>
<keyword evidence="4" id="KW-0676">Redox-active center</keyword>
<dbReference type="PANTHER" id="PTHR35891">
    <property type="entry name" value="THIOL:DISULFIDE INTERCHANGE PROTEIN DSBA"/>
    <property type="match status" value="1"/>
</dbReference>
<dbReference type="HOGENOM" id="CLU_088255_3_0_6"/>
<dbReference type="InterPro" id="IPR050824">
    <property type="entry name" value="Thiol_disulfide_DsbA"/>
</dbReference>
<accession>Q1LTK7</accession>
<dbReference type="Proteomes" id="UP000002427">
    <property type="component" value="Chromosome"/>
</dbReference>
<dbReference type="GO" id="GO:0016853">
    <property type="term" value="F:isomerase activity"/>
    <property type="evidence" value="ECO:0007669"/>
    <property type="project" value="UniProtKB-KW"/>
</dbReference>
<evidence type="ECO:0000259" key="7">
    <source>
        <dbReference type="Pfam" id="PF01323"/>
    </source>
</evidence>
<dbReference type="KEGG" id="bci:BCI_0257"/>
<comment type="subcellular location">
    <subcellularLocation>
        <location evidence="5">Periplasm</location>
    </subcellularLocation>
</comment>
<evidence type="ECO:0000256" key="4">
    <source>
        <dbReference type="ARBA" id="ARBA00023284"/>
    </source>
</evidence>
<reference evidence="8 9" key="1">
    <citation type="journal article" date="2006" name="PLoS Biol.">
        <title>Metabolic complementarity and genomics of the dual bacterial symbiosis of sharpshooters.</title>
        <authorList>
            <person name="Wu D."/>
            <person name="Daugherty S.C."/>
            <person name="Van Aken S.E."/>
            <person name="Pai G.H."/>
            <person name="Watkins K.L."/>
            <person name="Khouri H."/>
            <person name="Tallon L.J."/>
            <person name="Zaborsky J.M."/>
            <person name="Dunbar H.E."/>
            <person name="Tran P.L."/>
            <person name="Moran N.A."/>
            <person name="Eisen J.A."/>
        </authorList>
    </citation>
    <scope>NUCLEOTIDE SEQUENCE [LARGE SCALE GENOMIC DNA]</scope>
    <source>
        <strain evidence="8">Hc</strain>
    </source>
</reference>
<dbReference type="AlphaFoldDB" id="Q1LTK7"/>
<keyword evidence="8" id="KW-0413">Isomerase</keyword>
<feature type="domain" description="DSBA-like thioredoxin" evidence="7">
    <location>
        <begin position="58"/>
        <end position="204"/>
    </location>
</feature>
<sequence>MKKSFLLTTIKNSKQRYKKVCFPFIISLLFIKSAFALSFYEGKEYICIDKPDYSAPNVLEFFSFYCQHCYLFDEVYKMNSRITKLLPNHIKVTKYHVNYLGPLSKQLTKAWAVAMILGIEDKISPLIFYAVQQTKSIHNQYDIRELFLKAGVSAQEYDSAWNSLAVKSLQKKQENTATNLKLVGVPSFFINGKYIIKNEGLDMTSTEVYITDLSNVIKFLINK</sequence>